<gene>
    <name evidence="1" type="ORF">Pint_01227</name>
</gene>
<evidence type="ECO:0000313" key="2">
    <source>
        <dbReference type="Proteomes" id="UP001163603"/>
    </source>
</evidence>
<evidence type="ECO:0000313" key="1">
    <source>
        <dbReference type="EMBL" id="KAJ0051593.1"/>
    </source>
</evidence>
<dbReference type="Proteomes" id="UP001163603">
    <property type="component" value="Chromosome 1"/>
</dbReference>
<organism evidence="1 2">
    <name type="scientific">Pistacia integerrima</name>
    <dbReference type="NCBI Taxonomy" id="434235"/>
    <lineage>
        <taxon>Eukaryota</taxon>
        <taxon>Viridiplantae</taxon>
        <taxon>Streptophyta</taxon>
        <taxon>Embryophyta</taxon>
        <taxon>Tracheophyta</taxon>
        <taxon>Spermatophyta</taxon>
        <taxon>Magnoliopsida</taxon>
        <taxon>eudicotyledons</taxon>
        <taxon>Gunneridae</taxon>
        <taxon>Pentapetalae</taxon>
        <taxon>rosids</taxon>
        <taxon>malvids</taxon>
        <taxon>Sapindales</taxon>
        <taxon>Anacardiaceae</taxon>
        <taxon>Pistacia</taxon>
    </lineage>
</organism>
<protein>
    <submittedName>
        <fullName evidence="1">Uncharacterized protein</fullName>
    </submittedName>
</protein>
<dbReference type="EMBL" id="CM047736">
    <property type="protein sequence ID" value="KAJ0051593.1"/>
    <property type="molecule type" value="Genomic_DNA"/>
</dbReference>
<sequence length="80" mass="8795">MDFTYQGRHPPAQLAAMATYTHVTQEDEQPWYLDSGANNHITSELENLTLQQQPYQGNDKVTIGNGGGSIDQANSSSRAK</sequence>
<comment type="caution">
    <text evidence="1">The sequence shown here is derived from an EMBL/GenBank/DDBJ whole genome shotgun (WGS) entry which is preliminary data.</text>
</comment>
<reference evidence="2" key="1">
    <citation type="journal article" date="2023" name="G3 (Bethesda)">
        <title>Genome assembly and association tests identify interacting loci associated with vigor, precocity, and sex in interspecific pistachio rootstocks.</title>
        <authorList>
            <person name="Palmer W."/>
            <person name="Jacygrad E."/>
            <person name="Sagayaradj S."/>
            <person name="Cavanaugh K."/>
            <person name="Han R."/>
            <person name="Bertier L."/>
            <person name="Beede B."/>
            <person name="Kafkas S."/>
            <person name="Golino D."/>
            <person name="Preece J."/>
            <person name="Michelmore R."/>
        </authorList>
    </citation>
    <scope>NUCLEOTIDE SEQUENCE [LARGE SCALE GENOMIC DNA]</scope>
</reference>
<keyword evidence="2" id="KW-1185">Reference proteome</keyword>
<accession>A0ACC0ZFL0</accession>
<name>A0ACC0ZFL0_9ROSI</name>
<proteinExistence type="predicted"/>